<keyword evidence="5 6" id="KW-0472">Membrane</keyword>
<feature type="transmembrane region" description="Helical" evidence="6">
    <location>
        <begin position="126"/>
        <end position="147"/>
    </location>
</feature>
<name>A0AAD9N5K5_RIDPI</name>
<feature type="transmembrane region" description="Helical" evidence="6">
    <location>
        <begin position="417"/>
        <end position="438"/>
    </location>
</feature>
<evidence type="ECO:0000256" key="1">
    <source>
        <dbReference type="ARBA" id="ARBA00004141"/>
    </source>
</evidence>
<proteinExistence type="inferred from homology"/>
<feature type="transmembrane region" description="Helical" evidence="6">
    <location>
        <begin position="168"/>
        <end position="189"/>
    </location>
</feature>
<dbReference type="Proteomes" id="UP001209878">
    <property type="component" value="Unassembled WGS sequence"/>
</dbReference>
<feature type="transmembrane region" description="Helical" evidence="6">
    <location>
        <begin position="315"/>
        <end position="341"/>
    </location>
</feature>
<evidence type="ECO:0000259" key="7">
    <source>
        <dbReference type="Pfam" id="PF07810"/>
    </source>
</evidence>
<keyword evidence="4 6" id="KW-1133">Transmembrane helix</keyword>
<keyword evidence="9" id="KW-1185">Reference proteome</keyword>
<gene>
    <name evidence="8" type="ORF">NP493_2105g00001</name>
</gene>
<dbReference type="AlphaFoldDB" id="A0AAD9N5K5"/>
<evidence type="ECO:0000256" key="3">
    <source>
        <dbReference type="ARBA" id="ARBA00022692"/>
    </source>
</evidence>
<feature type="transmembrane region" description="Helical" evidence="6">
    <location>
        <begin position="27"/>
        <end position="47"/>
    </location>
</feature>
<dbReference type="PANTHER" id="PTHR23302">
    <property type="entry name" value="TRANSMEMBRANE CHANNEL-RELATED"/>
    <property type="match status" value="1"/>
</dbReference>
<evidence type="ECO:0000256" key="2">
    <source>
        <dbReference type="ARBA" id="ARBA00006510"/>
    </source>
</evidence>
<keyword evidence="3 6" id="KW-0812">Transmembrane</keyword>
<feature type="domain" description="TMC" evidence="7">
    <location>
        <begin position="250"/>
        <end position="360"/>
    </location>
</feature>
<evidence type="ECO:0000256" key="5">
    <source>
        <dbReference type="ARBA" id="ARBA00023136"/>
    </source>
</evidence>
<protein>
    <recommendedName>
        <fullName evidence="7">TMC domain-containing protein</fullName>
    </recommendedName>
</protein>
<reference evidence="8" key="1">
    <citation type="journal article" date="2023" name="Mol. Biol. Evol.">
        <title>Third-Generation Sequencing Reveals the Adaptive Role of the Epigenome in Three Deep-Sea Polychaetes.</title>
        <authorList>
            <person name="Perez M."/>
            <person name="Aroh O."/>
            <person name="Sun Y."/>
            <person name="Lan Y."/>
            <person name="Juniper S.K."/>
            <person name="Young C.R."/>
            <person name="Angers B."/>
            <person name="Qian P.Y."/>
        </authorList>
    </citation>
    <scope>NUCLEOTIDE SEQUENCE</scope>
    <source>
        <strain evidence="8">R07B-5</strain>
    </source>
</reference>
<dbReference type="GO" id="GO:0008381">
    <property type="term" value="F:mechanosensitive monoatomic ion channel activity"/>
    <property type="evidence" value="ECO:0007669"/>
    <property type="project" value="TreeGrafter"/>
</dbReference>
<evidence type="ECO:0000256" key="4">
    <source>
        <dbReference type="ARBA" id="ARBA00022989"/>
    </source>
</evidence>
<evidence type="ECO:0000256" key="6">
    <source>
        <dbReference type="SAM" id="Phobius"/>
    </source>
</evidence>
<dbReference type="Pfam" id="PF07810">
    <property type="entry name" value="TMC"/>
    <property type="match status" value="1"/>
</dbReference>
<feature type="transmembrane region" description="Helical" evidence="6">
    <location>
        <begin position="362"/>
        <end position="386"/>
    </location>
</feature>
<feature type="transmembrane region" description="Helical" evidence="6">
    <location>
        <begin position="259"/>
        <end position="277"/>
    </location>
</feature>
<comment type="caution">
    <text evidence="8">The sequence shown here is derived from an EMBL/GenBank/DDBJ whole genome shotgun (WGS) entry which is preliminary data.</text>
</comment>
<dbReference type="PANTHER" id="PTHR23302:SF24">
    <property type="entry name" value="TMC DOMAIN-CONTAINING PROTEIN"/>
    <property type="match status" value="1"/>
</dbReference>
<comment type="similarity">
    <text evidence="2">Belongs to the TMC family.</text>
</comment>
<dbReference type="GO" id="GO:0005886">
    <property type="term" value="C:plasma membrane"/>
    <property type="evidence" value="ECO:0007669"/>
    <property type="project" value="InterPro"/>
</dbReference>
<feature type="transmembrane region" description="Helical" evidence="6">
    <location>
        <begin position="209"/>
        <end position="228"/>
    </location>
</feature>
<dbReference type="InterPro" id="IPR038900">
    <property type="entry name" value="TMC"/>
</dbReference>
<comment type="subcellular location">
    <subcellularLocation>
        <location evidence="1">Membrane</location>
        <topology evidence="1">Multi-pass membrane protein</topology>
    </subcellularLocation>
</comment>
<dbReference type="EMBL" id="JAODUO010002103">
    <property type="protein sequence ID" value="KAK2155139.1"/>
    <property type="molecule type" value="Genomic_DNA"/>
</dbReference>
<evidence type="ECO:0000313" key="9">
    <source>
        <dbReference type="Proteomes" id="UP001209878"/>
    </source>
</evidence>
<dbReference type="InterPro" id="IPR012496">
    <property type="entry name" value="TMC_dom"/>
</dbReference>
<organism evidence="8 9">
    <name type="scientific">Ridgeia piscesae</name>
    <name type="common">Tubeworm</name>
    <dbReference type="NCBI Taxonomy" id="27915"/>
    <lineage>
        <taxon>Eukaryota</taxon>
        <taxon>Metazoa</taxon>
        <taxon>Spiralia</taxon>
        <taxon>Lophotrochozoa</taxon>
        <taxon>Annelida</taxon>
        <taxon>Polychaeta</taxon>
        <taxon>Sedentaria</taxon>
        <taxon>Canalipalpata</taxon>
        <taxon>Sabellida</taxon>
        <taxon>Siboglinidae</taxon>
        <taxon>Ridgeia</taxon>
    </lineage>
</organism>
<evidence type="ECO:0000313" key="8">
    <source>
        <dbReference type="EMBL" id="KAK2155139.1"/>
    </source>
</evidence>
<accession>A0AAD9N5K5</accession>
<sequence>MEKTVVFYGAYSDKRVYVSSASFSYNLPLAFILTVLVYFLLSLVLVVRETAQGVRDKMLSLESCQSQIGYQVFVWWDYGLSDDKNSAIRHNNIYREIKCNFEEQRMAAEKSQRTRSQSVLLWVKRLLINFVVFAFLGGSGYLIYFTTVKTMEITNQKDYQTMSPITQLLVQYMTSVTITVLNSAIPTVFKKLVTWEGYSFAQEVNWTLARTAILKLASLAVLLFSIYLEIQCTPKDSCLVGTDKCTELRCWETRIGQEFYKLVLMDFIVAMAVVFFVEFPRRIFVTKVNWKIAKTIGLQQFDIPKNILDLIYTEVLVWFGTFFAPMIPAMTVVKLFIMFYARMVSVLYNFTPNTKPYRASDTNFFVLVVLMVAYAMCAIPIMYVIWRMPPSTGCGPFRSYDYMYDIMNATIAEWPSWIQGITGFLSSASFGIPFFIVLV</sequence>